<evidence type="ECO:0000313" key="1">
    <source>
        <dbReference type="EMBL" id="AZV80155.1"/>
    </source>
</evidence>
<dbReference type="KEGG" id="sedi:EBB79_21165"/>
<gene>
    <name evidence="1" type="ORF">EBB79_21165</name>
</gene>
<dbReference type="SUPFAM" id="SSF159888">
    <property type="entry name" value="YdhG-like"/>
    <property type="match status" value="1"/>
</dbReference>
<keyword evidence="2" id="KW-1185">Reference proteome</keyword>
<protein>
    <submittedName>
        <fullName evidence="1">DUF1801 domain-containing protein</fullName>
    </submittedName>
</protein>
<dbReference type="OrthoDB" id="328972at2"/>
<evidence type="ECO:0000313" key="2">
    <source>
        <dbReference type="Proteomes" id="UP000283063"/>
    </source>
</evidence>
<proteinExistence type="predicted"/>
<accession>A0A3T0N856</accession>
<reference evidence="1 2" key="1">
    <citation type="submission" date="2018-10" db="EMBL/GenBank/DDBJ databases">
        <title>Parasedimentitalea marina sp. nov., a psychrophilic bacterium isolated from deep seawater of the New Britain Trench.</title>
        <authorList>
            <person name="Cao J."/>
        </authorList>
    </citation>
    <scope>NUCLEOTIDE SEQUENCE [LARGE SCALE GENOMIC DNA]</scope>
    <source>
        <strain evidence="1 2">W43</strain>
    </source>
</reference>
<name>A0A3T0N856_9RHOB</name>
<sequence length="138" mass="15555">MTYPFACAKVEQAFDLEDDEARRGLLALRALIFETAAEVPAVGRVEEVLRWGQPAYVTPDSKSGSTVRLGVPKGARFGLFVQCQSRLIPEYLATFPAWDRVEGTRAVLFDHPREVEPLRHGWLIKRALTYHIRGTIES</sequence>
<organism evidence="1 2">
    <name type="scientific">Parasedimentitalea marina</name>
    <dbReference type="NCBI Taxonomy" id="2483033"/>
    <lineage>
        <taxon>Bacteria</taxon>
        <taxon>Pseudomonadati</taxon>
        <taxon>Pseudomonadota</taxon>
        <taxon>Alphaproteobacteria</taxon>
        <taxon>Rhodobacterales</taxon>
        <taxon>Paracoccaceae</taxon>
        <taxon>Parasedimentitalea</taxon>
    </lineage>
</organism>
<dbReference type="RefSeq" id="WP_127750741.1">
    <property type="nucleotide sequence ID" value="NZ_CP033219.1"/>
</dbReference>
<dbReference type="AlphaFoldDB" id="A0A3T0N856"/>
<dbReference type="Proteomes" id="UP000283063">
    <property type="component" value="Chromosome"/>
</dbReference>
<dbReference type="EMBL" id="CP033219">
    <property type="protein sequence ID" value="AZV80155.1"/>
    <property type="molecule type" value="Genomic_DNA"/>
</dbReference>